<keyword evidence="5" id="KW-1185">Reference proteome</keyword>
<evidence type="ECO:0000259" key="3">
    <source>
        <dbReference type="Pfam" id="PF20611"/>
    </source>
</evidence>
<feature type="region of interest" description="Disordered" evidence="1">
    <location>
        <begin position="190"/>
        <end position="220"/>
    </location>
</feature>
<evidence type="ECO:0000313" key="5">
    <source>
        <dbReference type="Proteomes" id="UP001589693"/>
    </source>
</evidence>
<comment type="caution">
    <text evidence="4">The sequence shown here is derived from an EMBL/GenBank/DDBJ whole genome shotgun (WGS) entry which is preliminary data.</text>
</comment>
<evidence type="ECO:0000256" key="2">
    <source>
        <dbReference type="SAM" id="SignalP"/>
    </source>
</evidence>
<dbReference type="RefSeq" id="WP_377857866.1">
    <property type="nucleotide sequence ID" value="NZ_JBHLZU010000021.1"/>
</dbReference>
<dbReference type="Pfam" id="PF20611">
    <property type="entry name" value="DUF6801"/>
    <property type="match status" value="1"/>
</dbReference>
<dbReference type="EMBL" id="JBHLZU010000021">
    <property type="protein sequence ID" value="MFB9907532.1"/>
    <property type="molecule type" value="Genomic_DNA"/>
</dbReference>
<keyword evidence="2" id="KW-0732">Signal</keyword>
<dbReference type="InterPro" id="IPR046542">
    <property type="entry name" value="DUF6801"/>
</dbReference>
<feature type="signal peptide" evidence="2">
    <location>
        <begin position="1"/>
        <end position="29"/>
    </location>
</feature>
<feature type="chain" id="PRO_5047419916" evidence="2">
    <location>
        <begin position="30"/>
        <end position="414"/>
    </location>
</feature>
<evidence type="ECO:0000256" key="1">
    <source>
        <dbReference type="SAM" id="MobiDB-lite"/>
    </source>
</evidence>
<reference evidence="4 5" key="1">
    <citation type="submission" date="2024-09" db="EMBL/GenBank/DDBJ databases">
        <authorList>
            <person name="Sun Q."/>
            <person name="Mori K."/>
        </authorList>
    </citation>
    <scope>NUCLEOTIDE SEQUENCE [LARGE SCALE GENOMIC DNA]</scope>
    <source>
        <strain evidence="4 5">TBRC 7907</strain>
    </source>
</reference>
<proteinExistence type="predicted"/>
<accession>A0ABV6A2Z6</accession>
<feature type="compositionally biased region" description="Low complexity" evidence="1">
    <location>
        <begin position="198"/>
        <end position="220"/>
    </location>
</feature>
<evidence type="ECO:0000313" key="4">
    <source>
        <dbReference type="EMBL" id="MFB9907532.1"/>
    </source>
</evidence>
<organism evidence="4 5">
    <name type="scientific">Allokutzneria oryzae</name>
    <dbReference type="NCBI Taxonomy" id="1378989"/>
    <lineage>
        <taxon>Bacteria</taxon>
        <taxon>Bacillati</taxon>
        <taxon>Actinomycetota</taxon>
        <taxon>Actinomycetes</taxon>
        <taxon>Pseudonocardiales</taxon>
        <taxon>Pseudonocardiaceae</taxon>
        <taxon>Allokutzneria</taxon>
    </lineage>
</organism>
<dbReference type="Proteomes" id="UP001589693">
    <property type="component" value="Unassembled WGS sequence"/>
</dbReference>
<feature type="domain" description="DUF6801" evidence="3">
    <location>
        <begin position="45"/>
        <end position="191"/>
    </location>
</feature>
<gene>
    <name evidence="4" type="ORF">ACFFQA_26670</name>
</gene>
<protein>
    <submittedName>
        <fullName evidence="4">DUF6801 domain-containing protein</fullName>
    </submittedName>
</protein>
<name>A0ABV6A2Z6_9PSEU</name>
<sequence length="414" mass="41065">MGTGPPRPARVAVALAAAVALVGVVTALAGAPASAGATTRPVSLACRSPQVGAHPVAAEVTVDLPASGSVGRAVRISRAALTARLPNAVVAALLADGRDAVTGAGTAAVSGGGASADLALTVPATAVPGTGELTLTSTGADVALTATRPGDLVLALGEVTFALTTTGATDGPPGVLELSCAPEPGGSAPLATIPITGTPVTKVPRPTATTTTTTAAPTTTATAPEVPVEVPGLTPFALTPIDFKIVGKSTMAKLRSDLAMGPGEMRTLLDAKTGDVTGDLVLPPSAGYFVMFGFTPATSTVEFAQDGKTVGKIVRGVLTTVSKVTIRLRDVKVAGVPLDVGPNCRTATPAVIELTSGPSPPPFVPPRLLKPLYGTFTMPEFTGCGAKEPLDSLLTGLISGPGNAIRVELTHIPR</sequence>